<feature type="transmembrane region" description="Helical" evidence="1">
    <location>
        <begin position="20"/>
        <end position="38"/>
    </location>
</feature>
<keyword evidence="1" id="KW-0472">Membrane</keyword>
<sequence length="126" mass="14294">MDSMTLKALQVTNGSKVILVAAQGLHQGLYILVLVLLAEDLTTKLGISNVLYRFSSIWIVLLSDDILIHLLPKTHYHEIHIQASLSFRFQLVFLFLRLGLTYTSSLLVHLTIHVLMGMLHYLKVIK</sequence>
<dbReference type="EMBL" id="JANAVB010021600">
    <property type="protein sequence ID" value="KAJ6825431.1"/>
    <property type="molecule type" value="Genomic_DNA"/>
</dbReference>
<protein>
    <submittedName>
        <fullName evidence="2">Thiamine pyrophosphokinase 1-like isoform X1</fullName>
    </submittedName>
</protein>
<name>A0AAX6GB16_IRIPA</name>
<feature type="transmembrane region" description="Helical" evidence="1">
    <location>
        <begin position="91"/>
        <end position="116"/>
    </location>
</feature>
<keyword evidence="1" id="KW-0812">Transmembrane</keyword>
<comment type="caution">
    <text evidence="2">The sequence shown here is derived from an EMBL/GenBank/DDBJ whole genome shotgun (WGS) entry which is preliminary data.</text>
</comment>
<keyword evidence="1" id="KW-1133">Transmembrane helix</keyword>
<evidence type="ECO:0000313" key="2">
    <source>
        <dbReference type="EMBL" id="KAJ6825431.1"/>
    </source>
</evidence>
<proteinExistence type="predicted"/>
<dbReference type="Proteomes" id="UP001140949">
    <property type="component" value="Unassembled WGS sequence"/>
</dbReference>
<evidence type="ECO:0000256" key="1">
    <source>
        <dbReference type="SAM" id="Phobius"/>
    </source>
</evidence>
<accession>A0AAX6GB16</accession>
<gene>
    <name evidence="2" type="ORF">M6B38_376110</name>
</gene>
<dbReference type="AlphaFoldDB" id="A0AAX6GB16"/>
<reference evidence="2" key="1">
    <citation type="journal article" date="2023" name="GigaByte">
        <title>Genome assembly of the bearded iris, Iris pallida Lam.</title>
        <authorList>
            <person name="Bruccoleri R.E."/>
            <person name="Oakeley E.J."/>
            <person name="Faust A.M.E."/>
            <person name="Altorfer M."/>
            <person name="Dessus-Babus S."/>
            <person name="Burckhardt D."/>
            <person name="Oertli M."/>
            <person name="Naumann U."/>
            <person name="Petersen F."/>
            <person name="Wong J."/>
        </authorList>
    </citation>
    <scope>NUCLEOTIDE SEQUENCE</scope>
    <source>
        <strain evidence="2">GSM-AAB239-AS_SAM_17_03QT</strain>
    </source>
</reference>
<evidence type="ECO:0000313" key="3">
    <source>
        <dbReference type="Proteomes" id="UP001140949"/>
    </source>
</evidence>
<feature type="transmembrane region" description="Helical" evidence="1">
    <location>
        <begin position="50"/>
        <end position="71"/>
    </location>
</feature>
<reference evidence="2" key="2">
    <citation type="submission" date="2023-04" db="EMBL/GenBank/DDBJ databases">
        <authorList>
            <person name="Bruccoleri R.E."/>
            <person name="Oakeley E.J."/>
            <person name="Faust A.-M."/>
            <person name="Dessus-Babus S."/>
            <person name="Altorfer M."/>
            <person name="Burckhardt D."/>
            <person name="Oertli M."/>
            <person name="Naumann U."/>
            <person name="Petersen F."/>
            <person name="Wong J."/>
        </authorList>
    </citation>
    <scope>NUCLEOTIDE SEQUENCE</scope>
    <source>
        <strain evidence="2">GSM-AAB239-AS_SAM_17_03QT</strain>
        <tissue evidence="2">Leaf</tissue>
    </source>
</reference>
<keyword evidence="3" id="KW-1185">Reference proteome</keyword>
<organism evidence="2 3">
    <name type="scientific">Iris pallida</name>
    <name type="common">Sweet iris</name>
    <dbReference type="NCBI Taxonomy" id="29817"/>
    <lineage>
        <taxon>Eukaryota</taxon>
        <taxon>Viridiplantae</taxon>
        <taxon>Streptophyta</taxon>
        <taxon>Embryophyta</taxon>
        <taxon>Tracheophyta</taxon>
        <taxon>Spermatophyta</taxon>
        <taxon>Magnoliopsida</taxon>
        <taxon>Liliopsida</taxon>
        <taxon>Asparagales</taxon>
        <taxon>Iridaceae</taxon>
        <taxon>Iridoideae</taxon>
        <taxon>Irideae</taxon>
        <taxon>Iris</taxon>
    </lineage>
</organism>